<dbReference type="InterPro" id="IPR014776">
    <property type="entry name" value="4pyrrole_Mease_sub2"/>
</dbReference>
<evidence type="ECO:0000256" key="5">
    <source>
        <dbReference type="ARBA" id="ARBA00023244"/>
    </source>
</evidence>
<dbReference type="FunFam" id="3.40.1010.10:FF:000001">
    <property type="entry name" value="Siroheme synthase"/>
    <property type="match status" value="1"/>
</dbReference>
<dbReference type="Gene3D" id="3.40.1010.10">
    <property type="entry name" value="Cobalt-precorrin-4 Transmethylase, Domain 1"/>
    <property type="match status" value="1"/>
</dbReference>
<dbReference type="PANTHER" id="PTHR45790:SF3">
    <property type="entry name" value="S-ADENOSYL-L-METHIONINE-DEPENDENT UROPORPHYRINOGEN III METHYLTRANSFERASE, CHLOROPLASTIC"/>
    <property type="match status" value="1"/>
</dbReference>
<dbReference type="InterPro" id="IPR006366">
    <property type="entry name" value="CobA/CysG_C"/>
</dbReference>
<dbReference type="EC" id="2.1.1.107" evidence="1"/>
<dbReference type="NCBIfam" id="TIGR01469">
    <property type="entry name" value="cobA_cysG_Cterm"/>
    <property type="match status" value="1"/>
</dbReference>
<organism evidence="7 8">
    <name type="scientific">Agromyces seonyuensis</name>
    <dbReference type="NCBI Taxonomy" id="2662446"/>
    <lineage>
        <taxon>Bacteria</taxon>
        <taxon>Bacillati</taxon>
        <taxon>Actinomycetota</taxon>
        <taxon>Actinomycetes</taxon>
        <taxon>Micrococcales</taxon>
        <taxon>Microbacteriaceae</taxon>
        <taxon>Agromyces</taxon>
    </lineage>
</organism>
<gene>
    <name evidence="7" type="primary">cobA</name>
    <name evidence="7" type="ORF">GB864_06980</name>
</gene>
<dbReference type="Pfam" id="PF00590">
    <property type="entry name" value="TP_methylase"/>
    <property type="match status" value="1"/>
</dbReference>
<dbReference type="Gene3D" id="3.30.950.10">
    <property type="entry name" value="Methyltransferase, Cobalt-precorrin-4 Transmethylase, Domain 2"/>
    <property type="match status" value="1"/>
</dbReference>
<protein>
    <recommendedName>
        <fullName evidence="1">uroporphyrinogen-III C-methyltransferase</fullName>
        <ecNumber evidence="1">2.1.1.107</ecNumber>
    </recommendedName>
</protein>
<keyword evidence="5" id="KW-0627">Porphyrin biosynthesis</keyword>
<evidence type="ECO:0000256" key="4">
    <source>
        <dbReference type="ARBA" id="ARBA00022691"/>
    </source>
</evidence>
<evidence type="ECO:0000259" key="6">
    <source>
        <dbReference type="Pfam" id="PF00590"/>
    </source>
</evidence>
<dbReference type="InterPro" id="IPR000878">
    <property type="entry name" value="4pyrrol_Mease"/>
</dbReference>
<dbReference type="SUPFAM" id="SSF53790">
    <property type="entry name" value="Tetrapyrrole methylase"/>
    <property type="match status" value="1"/>
</dbReference>
<evidence type="ECO:0000256" key="1">
    <source>
        <dbReference type="ARBA" id="ARBA00012162"/>
    </source>
</evidence>
<keyword evidence="8" id="KW-1185">Reference proteome</keyword>
<dbReference type="GO" id="GO:0004851">
    <property type="term" value="F:uroporphyrin-III C-methyltransferase activity"/>
    <property type="evidence" value="ECO:0007669"/>
    <property type="project" value="UniProtKB-EC"/>
</dbReference>
<sequence length="272" mass="27716">MMLRMTDPAPALGRATIAGGGPGDDALLTAAALEALRTADVVLYDRLAPHDRLAELAPDAELIDVGKRPGHHPVDQSGINALIVEHARRGAHVVRLKGGDPYVFGRGSEEVLACHAAGIPVVVVPGVTSSIAVPAAAGIPLTHRGITRLFTVVSGHAPLDEDELEHLAKLGGTIVVLMGVNTLPQIAPGLARHGLGAGTPVAIIERGCSPEQRTTIGSLDSIVVDAHTAGVASPAVVVIGEVVRLAYAGDATAAELVDRAERLGATLSTAAT</sequence>
<dbReference type="GO" id="GO:0019354">
    <property type="term" value="P:siroheme biosynthetic process"/>
    <property type="evidence" value="ECO:0007669"/>
    <property type="project" value="InterPro"/>
</dbReference>
<keyword evidence="3 7" id="KW-0808">Transferase</keyword>
<reference evidence="7 8" key="1">
    <citation type="submission" date="2019-12" db="EMBL/GenBank/DDBJ databases">
        <authorList>
            <person name="Kim Y.S."/>
        </authorList>
    </citation>
    <scope>NUCLEOTIDE SEQUENCE [LARGE SCALE GENOMIC DNA]</scope>
    <source>
        <strain evidence="7 8">MMS17-SY077</strain>
    </source>
</reference>
<dbReference type="Proteomes" id="UP000438182">
    <property type="component" value="Unassembled WGS sequence"/>
</dbReference>
<evidence type="ECO:0000256" key="3">
    <source>
        <dbReference type="ARBA" id="ARBA00022679"/>
    </source>
</evidence>
<dbReference type="InterPro" id="IPR050161">
    <property type="entry name" value="Siro_Cobalamin_biosynth"/>
</dbReference>
<dbReference type="AlphaFoldDB" id="A0A6I4NW17"/>
<comment type="caution">
    <text evidence="7">The sequence shown here is derived from an EMBL/GenBank/DDBJ whole genome shotgun (WGS) entry which is preliminary data.</text>
</comment>
<dbReference type="InterPro" id="IPR014777">
    <property type="entry name" value="4pyrrole_Mease_sub1"/>
</dbReference>
<proteinExistence type="predicted"/>
<dbReference type="EMBL" id="WSTA01000023">
    <property type="protein sequence ID" value="MWB98291.1"/>
    <property type="molecule type" value="Genomic_DNA"/>
</dbReference>
<dbReference type="NCBIfam" id="NF004790">
    <property type="entry name" value="PRK06136.1"/>
    <property type="match status" value="1"/>
</dbReference>
<keyword evidence="4" id="KW-0949">S-adenosyl-L-methionine</keyword>
<keyword evidence="2 7" id="KW-0489">Methyltransferase</keyword>
<evidence type="ECO:0000313" key="7">
    <source>
        <dbReference type="EMBL" id="MWB98291.1"/>
    </source>
</evidence>
<dbReference type="PANTHER" id="PTHR45790">
    <property type="entry name" value="SIROHEME SYNTHASE-RELATED"/>
    <property type="match status" value="1"/>
</dbReference>
<dbReference type="GO" id="GO:0032259">
    <property type="term" value="P:methylation"/>
    <property type="evidence" value="ECO:0007669"/>
    <property type="project" value="UniProtKB-KW"/>
</dbReference>
<feature type="domain" description="Tetrapyrrole methylase" evidence="6">
    <location>
        <begin position="16"/>
        <end position="222"/>
    </location>
</feature>
<evidence type="ECO:0000256" key="2">
    <source>
        <dbReference type="ARBA" id="ARBA00022603"/>
    </source>
</evidence>
<dbReference type="InterPro" id="IPR035996">
    <property type="entry name" value="4pyrrol_Methylase_sf"/>
</dbReference>
<dbReference type="CDD" id="cd11642">
    <property type="entry name" value="SUMT"/>
    <property type="match status" value="1"/>
</dbReference>
<evidence type="ECO:0000313" key="8">
    <source>
        <dbReference type="Proteomes" id="UP000438182"/>
    </source>
</evidence>
<accession>A0A6I4NW17</accession>
<name>A0A6I4NW17_9MICO</name>